<protein>
    <recommendedName>
        <fullName evidence="3">PIN domain-containing protein</fullName>
    </recommendedName>
</protein>
<evidence type="ECO:0000313" key="1">
    <source>
        <dbReference type="EMBL" id="NWC37200.1"/>
    </source>
</evidence>
<gene>
    <name evidence="1" type="ORF">HX876_33120</name>
</gene>
<proteinExistence type="predicted"/>
<name>A0A7Y7YL28_9PSED</name>
<dbReference type="Proteomes" id="UP000520592">
    <property type="component" value="Unassembled WGS sequence"/>
</dbReference>
<evidence type="ECO:0008006" key="3">
    <source>
        <dbReference type="Google" id="ProtNLM"/>
    </source>
</evidence>
<dbReference type="AlphaFoldDB" id="A0A7Y7YL28"/>
<organism evidence="1 2">
    <name type="scientific">Pseudomonas gingeri</name>
    <dbReference type="NCBI Taxonomy" id="117681"/>
    <lineage>
        <taxon>Bacteria</taxon>
        <taxon>Pseudomonadati</taxon>
        <taxon>Pseudomonadota</taxon>
        <taxon>Gammaproteobacteria</taxon>
        <taxon>Pseudomonadales</taxon>
        <taxon>Pseudomonadaceae</taxon>
        <taxon>Pseudomonas</taxon>
    </lineage>
</organism>
<dbReference type="RefSeq" id="WP_177062698.1">
    <property type="nucleotide sequence ID" value="NZ_JACAPB010000033.1"/>
</dbReference>
<comment type="caution">
    <text evidence="1">The sequence shown here is derived from an EMBL/GenBank/DDBJ whole genome shotgun (WGS) entry which is preliminary data.</text>
</comment>
<reference evidence="1 2" key="1">
    <citation type="submission" date="2020-04" db="EMBL/GenBank/DDBJ databases">
        <title>Molecular characterization of pseudomonads from Agaricus bisporus reveal novel blotch 2 pathogens in Western Europe.</title>
        <authorList>
            <person name="Taparia T."/>
            <person name="Krijger M."/>
            <person name="Haynes E."/>
            <person name="Elpinstone J.G."/>
            <person name="Noble R."/>
            <person name="Van Der Wolf J."/>
        </authorList>
    </citation>
    <scope>NUCLEOTIDE SEQUENCE [LARGE SCALE GENOMIC DNA]</scope>
    <source>
        <strain evidence="1 2">IPO3737</strain>
    </source>
</reference>
<sequence length="70" mass="7975">MMKPVNTFNVSYKLHRHRLSAQLKACVNKLSSEHALILICAHHGALFTDDTQLEEVARALGVRDIKIHKR</sequence>
<accession>A0A7Y7YL28</accession>
<evidence type="ECO:0000313" key="2">
    <source>
        <dbReference type="Proteomes" id="UP000520592"/>
    </source>
</evidence>
<dbReference type="EMBL" id="JACAQD010000057">
    <property type="protein sequence ID" value="NWC37200.1"/>
    <property type="molecule type" value="Genomic_DNA"/>
</dbReference>